<dbReference type="STRING" id="2094558.A0A314ZNP5"/>
<dbReference type="PANTHER" id="PTHR31639">
    <property type="entry name" value="F-BOX PROTEIN-LIKE"/>
    <property type="match status" value="1"/>
</dbReference>
<comment type="caution">
    <text evidence="2">The sequence shown here is derived from an EMBL/GenBank/DDBJ whole genome shotgun (WGS) entry which is preliminary data.</text>
</comment>
<proteinExistence type="predicted"/>
<name>A0A314ZNP5_PRUYE</name>
<reference evidence="2 3" key="1">
    <citation type="submission" date="2018-02" db="EMBL/GenBank/DDBJ databases">
        <title>Draft genome of wild Prunus yedoensis var. nudiflora.</title>
        <authorList>
            <person name="Baek S."/>
            <person name="Kim J.-H."/>
            <person name="Choi K."/>
            <person name="Kim G.-B."/>
            <person name="Cho A."/>
            <person name="Jang H."/>
            <person name="Shin C.-H."/>
            <person name="Yu H.-J."/>
            <person name="Mun J.-H."/>
        </authorList>
    </citation>
    <scope>NUCLEOTIDE SEQUENCE [LARGE SCALE GENOMIC DNA]</scope>
    <source>
        <strain evidence="3">cv. Jeju island</strain>
        <tissue evidence="2">Leaf</tissue>
    </source>
</reference>
<dbReference type="Pfam" id="PF00646">
    <property type="entry name" value="F-box"/>
    <property type="match status" value="1"/>
</dbReference>
<protein>
    <submittedName>
        <fullName evidence="2">Putative F-box/FBD/LRR-repeat protein</fullName>
    </submittedName>
</protein>
<keyword evidence="3" id="KW-1185">Reference proteome</keyword>
<dbReference type="InterPro" id="IPR001810">
    <property type="entry name" value="F-box_dom"/>
</dbReference>
<evidence type="ECO:0000313" key="2">
    <source>
        <dbReference type="EMBL" id="PQQ20270.1"/>
    </source>
</evidence>
<feature type="domain" description="F-box" evidence="1">
    <location>
        <begin position="37"/>
        <end position="85"/>
    </location>
</feature>
<dbReference type="Proteomes" id="UP000250321">
    <property type="component" value="Unassembled WGS sequence"/>
</dbReference>
<dbReference type="Gene3D" id="1.20.1280.50">
    <property type="match status" value="1"/>
</dbReference>
<organism evidence="2 3">
    <name type="scientific">Prunus yedoensis var. nudiflora</name>
    <dbReference type="NCBI Taxonomy" id="2094558"/>
    <lineage>
        <taxon>Eukaryota</taxon>
        <taxon>Viridiplantae</taxon>
        <taxon>Streptophyta</taxon>
        <taxon>Embryophyta</taxon>
        <taxon>Tracheophyta</taxon>
        <taxon>Spermatophyta</taxon>
        <taxon>Magnoliopsida</taxon>
        <taxon>eudicotyledons</taxon>
        <taxon>Gunneridae</taxon>
        <taxon>Pentapetalae</taxon>
        <taxon>rosids</taxon>
        <taxon>fabids</taxon>
        <taxon>Rosales</taxon>
        <taxon>Rosaceae</taxon>
        <taxon>Amygdaloideae</taxon>
        <taxon>Amygdaleae</taxon>
        <taxon>Prunus</taxon>
    </lineage>
</organism>
<dbReference type="OrthoDB" id="613853at2759"/>
<dbReference type="AlphaFoldDB" id="A0A314ZNP5"/>
<dbReference type="InterPro" id="IPR053781">
    <property type="entry name" value="F-box_AtFBL13-like"/>
</dbReference>
<accession>A0A314ZNP5</accession>
<sequence>MYKDDGEYNKSEELGTKRRKIIKDDEHNLELVAVAEEDRISKLPHEVVVSIVSLLTLKEAAATSILSRRWQHVWASTTTLNFEAVNFEDRNTLDYFYRLDEDILNQEGRKYVNWVNRVLEQHRGQSIERFRVIFFLDKGFTSDIDKWIQFVMEKRVQVLQLDLLAEWGNYSPHDYAFPYKLLGMEKGSASKHQFSGFPSLGGGGYYNNNIGFKSLKVIRFRHVAVTGELVEFLLPTLHFLSEYL</sequence>
<dbReference type="InterPro" id="IPR036047">
    <property type="entry name" value="F-box-like_dom_sf"/>
</dbReference>
<gene>
    <name evidence="2" type="ORF">Pyn_15916</name>
</gene>
<dbReference type="PANTHER" id="PTHR31639:SF231">
    <property type="entry name" value="F-BOX DOMAIN-CONTAINING PROTEIN"/>
    <property type="match status" value="1"/>
</dbReference>
<dbReference type="PROSITE" id="PS50181">
    <property type="entry name" value="FBOX"/>
    <property type="match status" value="1"/>
</dbReference>
<evidence type="ECO:0000313" key="3">
    <source>
        <dbReference type="Proteomes" id="UP000250321"/>
    </source>
</evidence>
<dbReference type="SUPFAM" id="SSF81383">
    <property type="entry name" value="F-box domain"/>
    <property type="match status" value="1"/>
</dbReference>
<dbReference type="CDD" id="cd22160">
    <property type="entry name" value="F-box_AtFBL13-like"/>
    <property type="match status" value="1"/>
</dbReference>
<evidence type="ECO:0000259" key="1">
    <source>
        <dbReference type="PROSITE" id="PS50181"/>
    </source>
</evidence>
<dbReference type="EMBL" id="PJQY01000039">
    <property type="protein sequence ID" value="PQQ20270.1"/>
    <property type="molecule type" value="Genomic_DNA"/>
</dbReference>